<accession>A0A211YW34</accession>
<dbReference type="Gene3D" id="3.40.50.980">
    <property type="match status" value="2"/>
</dbReference>
<organism evidence="4 5">
    <name type="scientific">Inquilinus limosus</name>
    <dbReference type="NCBI Taxonomy" id="171674"/>
    <lineage>
        <taxon>Bacteria</taxon>
        <taxon>Pseudomonadati</taxon>
        <taxon>Pseudomonadota</taxon>
        <taxon>Alphaproteobacteria</taxon>
        <taxon>Rhodospirillales</taxon>
        <taxon>Rhodospirillaceae</taxon>
        <taxon>Inquilinus</taxon>
    </lineage>
</organism>
<evidence type="ECO:0000313" key="4">
    <source>
        <dbReference type="EMBL" id="OWJ57255.1"/>
    </source>
</evidence>
<dbReference type="PANTHER" id="PTHR45398">
    <property type="match status" value="1"/>
</dbReference>
<feature type="domain" description="AMP-dependent synthetase/ligase" evidence="2">
    <location>
        <begin position="570"/>
        <end position="727"/>
    </location>
</feature>
<feature type="domain" description="Condensation" evidence="3">
    <location>
        <begin position="69"/>
        <end position="266"/>
    </location>
</feature>
<evidence type="ECO:0008006" key="6">
    <source>
        <dbReference type="Google" id="ProtNLM"/>
    </source>
</evidence>
<evidence type="ECO:0000313" key="5">
    <source>
        <dbReference type="Proteomes" id="UP000196655"/>
    </source>
</evidence>
<feature type="region of interest" description="Disordered" evidence="1">
    <location>
        <begin position="763"/>
        <end position="796"/>
    </location>
</feature>
<dbReference type="GO" id="GO:0003824">
    <property type="term" value="F:catalytic activity"/>
    <property type="evidence" value="ECO:0007669"/>
    <property type="project" value="InterPro"/>
</dbReference>
<dbReference type="InterPro" id="IPR000873">
    <property type="entry name" value="AMP-dep_synth/lig_dom"/>
</dbReference>
<dbReference type="InterPro" id="IPR023213">
    <property type="entry name" value="CAT-like_dom_sf"/>
</dbReference>
<evidence type="ECO:0000259" key="3">
    <source>
        <dbReference type="Pfam" id="PF00668"/>
    </source>
</evidence>
<dbReference type="Proteomes" id="UP000196655">
    <property type="component" value="Unassembled WGS sequence"/>
</dbReference>
<dbReference type="Pfam" id="PF00668">
    <property type="entry name" value="Condensation"/>
    <property type="match status" value="2"/>
</dbReference>
<dbReference type="OrthoDB" id="9770470at2"/>
<dbReference type="AlphaFoldDB" id="A0A211YW34"/>
<reference evidence="5" key="1">
    <citation type="submission" date="2017-05" db="EMBL/GenBank/DDBJ databases">
        <authorList>
            <person name="Macchi M."/>
            <person name="Festa S."/>
            <person name="Coppotelli B.M."/>
            <person name="Morelli I.S."/>
        </authorList>
    </citation>
    <scope>NUCLEOTIDE SEQUENCE [LARGE SCALE GENOMIC DNA]</scope>
    <source>
        <strain evidence="5">I</strain>
    </source>
</reference>
<dbReference type="SUPFAM" id="SSF52777">
    <property type="entry name" value="CoA-dependent acyltransferases"/>
    <property type="match status" value="2"/>
</dbReference>
<feature type="compositionally biased region" description="Low complexity" evidence="1">
    <location>
        <begin position="829"/>
        <end position="839"/>
    </location>
</feature>
<evidence type="ECO:0000256" key="1">
    <source>
        <dbReference type="SAM" id="MobiDB-lite"/>
    </source>
</evidence>
<evidence type="ECO:0000259" key="2">
    <source>
        <dbReference type="Pfam" id="PF00501"/>
    </source>
</evidence>
<dbReference type="SUPFAM" id="SSF56801">
    <property type="entry name" value="Acetyl-CoA synthetase-like"/>
    <property type="match status" value="1"/>
</dbReference>
<proteinExistence type="predicted"/>
<feature type="region of interest" description="Disordered" evidence="1">
    <location>
        <begin position="814"/>
        <end position="839"/>
    </location>
</feature>
<name>A0A211YW34_9PROT</name>
<dbReference type="FunFam" id="3.40.50.980:FF:000001">
    <property type="entry name" value="Non-ribosomal peptide synthetase"/>
    <property type="match status" value="1"/>
</dbReference>
<dbReference type="InterPro" id="IPR001242">
    <property type="entry name" value="Condensation_dom"/>
</dbReference>
<gene>
    <name evidence="4" type="ORF">BWR60_34300</name>
</gene>
<feature type="domain" description="Condensation" evidence="3">
    <location>
        <begin position="274"/>
        <end position="548"/>
    </location>
</feature>
<sequence length="839" mass="90503">LGLTWLYSAARHDAGTIEALSRAFAAELEALVELCSAPGAGGLTPSDVPLAGLSQAELDALPVPAHEVEDLYPLSPMQQGMLFHSLQAPELYVTQIRVDVDGLDAGRFARAWEVAVESHAILRTGFLGQEDRPLQLVRRRVPSPVERLDWRTKPDLDQALTELAASDRSRGFDLAAAPLLRVLLVRTGEDRHRLILTSHHLLLDGWSTSRLIGEVLTRYRGTAPALPAGRYRDYIAWLGRRDQAADERFWRERLSGVEEPTLLASALPAPEVQPLPAGRYRDYIAWLGRRDQAADERFWRERLSGVEEPTLLASALPAPEVQPGHDSRKLRLDTVATEALKAFARREHVTLNTVVQGAWALLLSRITGQRRVVFGSTVSGRPAELRDAEALLGLFINTLPVAPALDPAKRVGDWLRALQAENAALREHEHTPLYEIQGWAGQGGRSLFDTLLVFENYPVDLALRDRDAGGLRFGTVSNLETTNYALTLTVQAGGDIEIGWSWRCDAFDQERIERLMRRFEALLLRIADDAPPPLGRIALPTQEDHQRLSGWNATDVSYEAVPTVLSLIGRQARATPEAEALVFGAERLSYAELDRRTSRLAQALAARGVGPDVLVGVAAERSVAMVLALLGVAKAGGAYLPLDPEHPRDRLAGTIAETGLRLVLAQGHLADRLPQMDGVEIIAIEGWDLSGYSDEAPVVDWHPEGLAYCITTSGSTGKPKAVGNSHKGRDRRLGSVRVLGRGAGGRLASGGAGLLHHHLRLDGQAEGGGQQPQGPAESSAMDAGGIRHRSGGPGAAEDALRLRRVGVGVLLAVDDRSLPGGGGAGGASRSGSAGPHHPG</sequence>
<dbReference type="CDD" id="cd19543">
    <property type="entry name" value="DCL_NRPS"/>
    <property type="match status" value="1"/>
</dbReference>
<dbReference type="EMBL" id="NHON01000151">
    <property type="protein sequence ID" value="OWJ57255.1"/>
    <property type="molecule type" value="Genomic_DNA"/>
</dbReference>
<dbReference type="Pfam" id="PF00501">
    <property type="entry name" value="AMP-binding"/>
    <property type="match status" value="1"/>
</dbReference>
<comment type="caution">
    <text evidence="4">The sequence shown here is derived from an EMBL/GenBank/DDBJ whole genome shotgun (WGS) entry which is preliminary data.</text>
</comment>
<protein>
    <recommendedName>
        <fullName evidence="6">Non-ribosomal peptide synthetase</fullName>
    </recommendedName>
</protein>
<dbReference type="Gene3D" id="3.30.559.10">
    <property type="entry name" value="Chloramphenicol acetyltransferase-like domain"/>
    <property type="match status" value="1"/>
</dbReference>
<feature type="non-terminal residue" evidence="4">
    <location>
        <position position="1"/>
    </location>
</feature>
<feature type="compositionally biased region" description="Gly residues" evidence="1">
    <location>
        <begin position="819"/>
        <end position="828"/>
    </location>
</feature>
<keyword evidence="5" id="KW-1185">Reference proteome</keyword>
<dbReference type="PANTHER" id="PTHR45398:SF1">
    <property type="entry name" value="ENZYME, PUTATIVE (JCVI)-RELATED"/>
    <property type="match status" value="1"/>
</dbReference>
<dbReference type="Gene3D" id="3.30.559.30">
    <property type="entry name" value="Nonribosomal peptide synthetase, condensation domain"/>
    <property type="match status" value="1"/>
</dbReference>